<name>A0ABS4MBD3_9LACO</name>
<keyword evidence="1" id="KW-1133">Transmembrane helix</keyword>
<comment type="caution">
    <text evidence="2">The sequence shown here is derived from an EMBL/GenBank/DDBJ whole genome shotgun (WGS) entry which is preliminary data.</text>
</comment>
<gene>
    <name evidence="2" type="ORF">J2Z60_000128</name>
</gene>
<evidence type="ECO:0000313" key="3">
    <source>
        <dbReference type="Proteomes" id="UP001519292"/>
    </source>
</evidence>
<keyword evidence="1" id="KW-0812">Transmembrane</keyword>
<evidence type="ECO:0000313" key="2">
    <source>
        <dbReference type="EMBL" id="MBP2056966.1"/>
    </source>
</evidence>
<feature type="transmembrane region" description="Helical" evidence="1">
    <location>
        <begin position="7"/>
        <end position="25"/>
    </location>
</feature>
<reference evidence="2 3" key="1">
    <citation type="submission" date="2021-03" db="EMBL/GenBank/DDBJ databases">
        <title>Genomic Encyclopedia of Type Strains, Phase IV (KMG-IV): sequencing the most valuable type-strain genomes for metagenomic binning, comparative biology and taxonomic classification.</title>
        <authorList>
            <person name="Goeker M."/>
        </authorList>
    </citation>
    <scope>NUCLEOTIDE SEQUENCE [LARGE SCALE GENOMIC DNA]</scope>
    <source>
        <strain evidence="2 3">DSM 101872</strain>
    </source>
</reference>
<sequence>MLTKVTIVCAIIFVLLCIITVFSTWKTNKLKSKVEQKRNYRKMNVL</sequence>
<dbReference type="EMBL" id="JAGGLU010000001">
    <property type="protein sequence ID" value="MBP2056966.1"/>
    <property type="molecule type" value="Genomic_DNA"/>
</dbReference>
<evidence type="ECO:0000256" key="1">
    <source>
        <dbReference type="SAM" id="Phobius"/>
    </source>
</evidence>
<keyword evidence="1" id="KW-0472">Membrane</keyword>
<organism evidence="2 3">
    <name type="scientific">Lactobacillus colini</name>
    <dbReference type="NCBI Taxonomy" id="1819254"/>
    <lineage>
        <taxon>Bacteria</taxon>
        <taxon>Bacillati</taxon>
        <taxon>Bacillota</taxon>
        <taxon>Bacilli</taxon>
        <taxon>Lactobacillales</taxon>
        <taxon>Lactobacillaceae</taxon>
        <taxon>Lactobacillus</taxon>
    </lineage>
</organism>
<protein>
    <submittedName>
        <fullName evidence="2">Preprotein translocase subunit SecG</fullName>
    </submittedName>
</protein>
<keyword evidence="3" id="KW-1185">Reference proteome</keyword>
<dbReference type="Proteomes" id="UP001519292">
    <property type="component" value="Unassembled WGS sequence"/>
</dbReference>
<accession>A0ABS4MBD3</accession>
<proteinExistence type="predicted"/>